<evidence type="ECO:0008006" key="6">
    <source>
        <dbReference type="Google" id="ProtNLM"/>
    </source>
</evidence>
<dbReference type="GO" id="GO:0003729">
    <property type="term" value="F:mRNA binding"/>
    <property type="evidence" value="ECO:0007669"/>
    <property type="project" value="UniProtKB-ARBA"/>
</dbReference>
<dbReference type="PANTHER" id="PTHR45717">
    <property type="entry name" value="OS12G0527900 PROTEIN"/>
    <property type="match status" value="1"/>
</dbReference>
<keyword evidence="2" id="KW-0677">Repeat</keyword>
<sequence>MHTEFDRVEKREIRTAWPVLGEWREGTGAAASALVRIFSAKPTTPQQDLSLFKRLSALGNTDGEVARAIDEEGRIVKKSELENCIKDFRRFKRYRHILEVGEWMAQKFVLKPKDNAIHLAAVAKVKGIAAAEKYFNDLPPSRRVECTYGSLLNCYCTEKMDDKALDLFRKMVDQNMIESPVSFNHLMMMHISLKQPEKAIRLGEELKKANIEPNTFTCNLLMSSYSYLNDFEGVERVLKEMDRKLVNWTTYSHLANIYVQAGDHEKARMALKVLEEMGNHELDAYNFMISIYARMGDLENVHRIWKSMKSAHKVIWNMSYLVMIRTLDKLNDIGGLKECFEEWEKVFSSYDARLPCTVLGVYLRHDRREEAEAVLRGMLEKSEDKFFYTAETVVNLDLRRHGVKQAMKLMEKVTSEAINNGWKPRRDTIDRFLECFKLESDVEGAEEFYELMKRINCVDTHFYEALLHIYAGAGQKLCNVRARIERDGVEISSELDNLIASVSL</sequence>
<dbReference type="InterPro" id="IPR011990">
    <property type="entry name" value="TPR-like_helical_dom_sf"/>
</dbReference>
<evidence type="ECO:0000256" key="1">
    <source>
        <dbReference type="ARBA" id="ARBA00007626"/>
    </source>
</evidence>
<name>A0A8X8XKD7_SALSN</name>
<evidence type="ECO:0000256" key="3">
    <source>
        <dbReference type="PROSITE-ProRule" id="PRU00708"/>
    </source>
</evidence>
<dbReference type="Proteomes" id="UP000298416">
    <property type="component" value="Unassembled WGS sequence"/>
</dbReference>
<feature type="repeat" description="PPR" evidence="3">
    <location>
        <begin position="144"/>
        <end position="178"/>
    </location>
</feature>
<dbReference type="EMBL" id="PNBA02000008">
    <property type="protein sequence ID" value="KAG6415268.1"/>
    <property type="molecule type" value="Genomic_DNA"/>
</dbReference>
<dbReference type="GO" id="GO:0005739">
    <property type="term" value="C:mitochondrion"/>
    <property type="evidence" value="ECO:0007669"/>
    <property type="project" value="TreeGrafter"/>
</dbReference>
<feature type="repeat" description="PPR" evidence="3">
    <location>
        <begin position="179"/>
        <end position="213"/>
    </location>
</feature>
<dbReference type="InterPro" id="IPR002885">
    <property type="entry name" value="PPR_rpt"/>
</dbReference>
<comment type="similarity">
    <text evidence="1">Belongs to the PPR family. P subfamily.</text>
</comment>
<proteinExistence type="inferred from homology"/>
<dbReference type="Pfam" id="PF01535">
    <property type="entry name" value="PPR"/>
    <property type="match status" value="3"/>
</dbReference>
<dbReference type="PANTHER" id="PTHR45717:SF8">
    <property type="entry name" value="OS01G0301000 PROTEIN"/>
    <property type="match status" value="1"/>
</dbReference>
<evidence type="ECO:0000313" key="5">
    <source>
        <dbReference type="Proteomes" id="UP000298416"/>
    </source>
</evidence>
<feature type="repeat" description="PPR" evidence="3">
    <location>
        <begin position="214"/>
        <end position="244"/>
    </location>
</feature>
<dbReference type="SUPFAM" id="SSF48452">
    <property type="entry name" value="TPR-like"/>
    <property type="match status" value="1"/>
</dbReference>
<dbReference type="Gene3D" id="1.25.40.10">
    <property type="entry name" value="Tetratricopeptide repeat domain"/>
    <property type="match status" value="3"/>
</dbReference>
<organism evidence="4">
    <name type="scientific">Salvia splendens</name>
    <name type="common">Scarlet sage</name>
    <dbReference type="NCBI Taxonomy" id="180675"/>
    <lineage>
        <taxon>Eukaryota</taxon>
        <taxon>Viridiplantae</taxon>
        <taxon>Streptophyta</taxon>
        <taxon>Embryophyta</taxon>
        <taxon>Tracheophyta</taxon>
        <taxon>Spermatophyta</taxon>
        <taxon>Magnoliopsida</taxon>
        <taxon>eudicotyledons</taxon>
        <taxon>Gunneridae</taxon>
        <taxon>Pentapetalae</taxon>
        <taxon>asterids</taxon>
        <taxon>lamiids</taxon>
        <taxon>Lamiales</taxon>
        <taxon>Lamiaceae</taxon>
        <taxon>Nepetoideae</taxon>
        <taxon>Mentheae</taxon>
        <taxon>Salviinae</taxon>
        <taxon>Salvia</taxon>
        <taxon>Salvia subgen. Calosphace</taxon>
        <taxon>core Calosphace</taxon>
    </lineage>
</organism>
<dbReference type="PROSITE" id="PS51375">
    <property type="entry name" value="PPR"/>
    <property type="match status" value="4"/>
</dbReference>
<keyword evidence="5" id="KW-1185">Reference proteome</keyword>
<comment type="caution">
    <text evidence="4">The sequence shown here is derived from an EMBL/GenBank/DDBJ whole genome shotgun (WGS) entry which is preliminary data.</text>
</comment>
<reference evidence="4" key="1">
    <citation type="submission" date="2018-01" db="EMBL/GenBank/DDBJ databases">
        <authorList>
            <person name="Mao J.F."/>
        </authorList>
    </citation>
    <scope>NUCLEOTIDE SEQUENCE</scope>
    <source>
        <strain evidence="4">Huo1</strain>
        <tissue evidence="4">Leaf</tissue>
    </source>
</reference>
<dbReference type="NCBIfam" id="TIGR00756">
    <property type="entry name" value="PPR"/>
    <property type="match status" value="3"/>
</dbReference>
<dbReference type="AlphaFoldDB" id="A0A8X8XKD7"/>
<dbReference type="Pfam" id="PF13041">
    <property type="entry name" value="PPR_2"/>
    <property type="match status" value="1"/>
</dbReference>
<evidence type="ECO:0000256" key="2">
    <source>
        <dbReference type="ARBA" id="ARBA00022737"/>
    </source>
</evidence>
<protein>
    <recommendedName>
        <fullName evidence="6">Pentatricopeptide repeat domain-containing protein 1</fullName>
    </recommendedName>
</protein>
<accession>A0A8X8XKD7</accession>
<feature type="repeat" description="PPR" evidence="3">
    <location>
        <begin position="281"/>
        <end position="315"/>
    </location>
</feature>
<reference evidence="4" key="2">
    <citation type="submission" date="2020-08" db="EMBL/GenBank/DDBJ databases">
        <title>Plant Genome Project.</title>
        <authorList>
            <person name="Zhang R.-G."/>
        </authorList>
    </citation>
    <scope>NUCLEOTIDE SEQUENCE</scope>
    <source>
        <strain evidence="4">Huo1</strain>
        <tissue evidence="4">Leaf</tissue>
    </source>
</reference>
<evidence type="ECO:0000313" key="4">
    <source>
        <dbReference type="EMBL" id="KAG6415268.1"/>
    </source>
</evidence>
<gene>
    <name evidence="4" type="ORF">SASPL_122674</name>
</gene>